<keyword evidence="1" id="KW-1133">Transmembrane helix</keyword>
<evidence type="ECO:0000313" key="3">
    <source>
        <dbReference type="Proteomes" id="UP000092445"/>
    </source>
</evidence>
<feature type="transmembrane region" description="Helical" evidence="1">
    <location>
        <begin position="35"/>
        <end position="56"/>
    </location>
</feature>
<dbReference type="Proteomes" id="UP000092445">
    <property type="component" value="Unassembled WGS sequence"/>
</dbReference>
<organism evidence="2 3">
    <name type="scientific">Glossina pallidipes</name>
    <name type="common">Tsetse fly</name>
    <dbReference type="NCBI Taxonomy" id="7398"/>
    <lineage>
        <taxon>Eukaryota</taxon>
        <taxon>Metazoa</taxon>
        <taxon>Ecdysozoa</taxon>
        <taxon>Arthropoda</taxon>
        <taxon>Hexapoda</taxon>
        <taxon>Insecta</taxon>
        <taxon>Pterygota</taxon>
        <taxon>Neoptera</taxon>
        <taxon>Endopterygota</taxon>
        <taxon>Diptera</taxon>
        <taxon>Brachycera</taxon>
        <taxon>Muscomorpha</taxon>
        <taxon>Hippoboscoidea</taxon>
        <taxon>Glossinidae</taxon>
        <taxon>Glossina</taxon>
    </lineage>
</organism>
<reference evidence="2" key="2">
    <citation type="submission" date="2020-05" db="UniProtKB">
        <authorList>
            <consortium name="EnsemblMetazoa"/>
        </authorList>
    </citation>
    <scope>IDENTIFICATION</scope>
    <source>
        <strain evidence="2">IAEA</strain>
    </source>
</reference>
<proteinExistence type="predicted"/>
<sequence>MQITSQTCSLGSFQCSAVSLSPVSPISTFSTISSTISNILLLIVLLLTIINAVSALSTTSQRQLYKVAVLRETRNVNIIKCFGRKRKNDEFNLLDLDVENDMTASQMPSDVN</sequence>
<evidence type="ECO:0000256" key="1">
    <source>
        <dbReference type="SAM" id="Phobius"/>
    </source>
</evidence>
<accession>A0A1B0AJ30</accession>
<dbReference type="AlphaFoldDB" id="A0A1B0AJ30"/>
<protein>
    <submittedName>
        <fullName evidence="2">Uncharacterized protein</fullName>
    </submittedName>
</protein>
<dbReference type="EnsemblMetazoa" id="GPAI047408-RA">
    <property type="protein sequence ID" value="GPAI047408-PA"/>
    <property type="gene ID" value="GPAI047408"/>
</dbReference>
<keyword evidence="3" id="KW-1185">Reference proteome</keyword>
<keyword evidence="1" id="KW-0472">Membrane</keyword>
<evidence type="ECO:0000313" key="2">
    <source>
        <dbReference type="EnsemblMetazoa" id="GPAI047408-PA"/>
    </source>
</evidence>
<keyword evidence="1" id="KW-0812">Transmembrane</keyword>
<reference evidence="3" key="1">
    <citation type="submission" date="2014-03" db="EMBL/GenBank/DDBJ databases">
        <authorList>
            <person name="Aksoy S."/>
            <person name="Warren W."/>
            <person name="Wilson R.K."/>
        </authorList>
    </citation>
    <scope>NUCLEOTIDE SEQUENCE [LARGE SCALE GENOMIC DNA]</scope>
    <source>
        <strain evidence="3">IAEA</strain>
    </source>
</reference>
<name>A0A1B0AJ30_GLOPL</name>
<dbReference type="VEuPathDB" id="VectorBase:GPAI047408"/>